<dbReference type="Proteomes" id="UP000198964">
    <property type="component" value="Unassembled WGS sequence"/>
</dbReference>
<dbReference type="EMBL" id="FONW01000001">
    <property type="protein sequence ID" value="SFE62839.1"/>
    <property type="molecule type" value="Genomic_DNA"/>
</dbReference>
<evidence type="ECO:0008006" key="4">
    <source>
        <dbReference type="Google" id="ProtNLM"/>
    </source>
</evidence>
<gene>
    <name evidence="2" type="ORF">SAMN05216283_101595</name>
</gene>
<evidence type="ECO:0000313" key="3">
    <source>
        <dbReference type="Proteomes" id="UP000198964"/>
    </source>
</evidence>
<sequence length="1022" mass="108659">MRVYYQYIVCCLLLALSFQAEAQTLKQFNGTFTTTGVKAMGEQFQVTGLFADISAVYSPSNVVVGDQIIDANGNAFQIAEISSISGSQLIVVVEVLNSNAPALGEGIIYRPTKTGYPLMSQNTADAVLTATLNTTTLSVSTDLPDYKSGTSLPELSYGDGEVVQYSDGSFYRLNGSSWEILNSTITSRFGSDISSVPVMEEGSIVYLRGTKLHYYSNGTSWVSIPSVTELPSMPRLGDLFYHTAQKSLYMMTAQSDDGSAAEWVEINSGSGVDGGIDFPDDPKAGDLFFNIDNNTLYVYDSNNEWVEVSTNGSMPTDISNPPVPSTTVKVGQLFYNTSEHQLYVYNGMDWVPVGNSLRESYIYVGNSKSEAEGVPLSGDAEIDNTGKLTIVDAAITNEKLDKANIPISGFGDATTDISMGNGIMNYKIINLKTPTNANDAATKAYVDNRLDNPDDYLSLSSGNLYVGNANNKAGEVAKGSIPLNEFGAPTADLSMNNLKLTNLAAPVNLNDAVNKAYVDGRGVNPIDISLNFGMMLVGNVTDRAGAVEKKDIPFSEFGAATGNVSLSGYKITDLANPVELGDATSKGYVDHLFANPSVGLALPADHLFVGNADGKAGSMAKVDIPVSSFGAASADLALGETGAMHRITYLQDPVEKQDAATKNYVDTKIIAPENVSLISKHFLVGDAYHRAVATQKTAIPLSGFGAALSDISMGDGTINWRITNLADPQTKWDAATKNYVDEQLSFSFALEQGKIFVGNTAGEAAPVVVSGDAVLDNNGVLTLNEDVVTATKINADVAGTGLKQGLSGALEVDVTTIPGGSIMSTDLNVSGGSNAVLNDVSLEIAPQAVTDEKLDKANIPISGFAQPQADVELGDGTTNYKIINLETPEDTDPESTAATKGYVDQAVLDFAESGDLFQGTVADLSGFKALKWSAISAGSKPTDSVLGTICTLSQADDYTWIAFPVRWGTPDFFYQYEGKMYAVIDGYEKRIIPASETGADDYQLWVFLTKPDREVVLTAANE</sequence>
<protein>
    <recommendedName>
        <fullName evidence="4">LVIVD repeat-containing protein</fullName>
    </recommendedName>
</protein>
<reference evidence="2 3" key="1">
    <citation type="submission" date="2016-10" db="EMBL/GenBank/DDBJ databases">
        <authorList>
            <person name="de Groot N.N."/>
        </authorList>
    </citation>
    <scope>NUCLEOTIDE SEQUENCE [LARGE SCALE GENOMIC DNA]</scope>
    <source>
        <strain evidence="2 3">CGMCC 1.9156</strain>
    </source>
</reference>
<feature type="signal peptide" evidence="1">
    <location>
        <begin position="1"/>
        <end position="22"/>
    </location>
</feature>
<evidence type="ECO:0000313" key="2">
    <source>
        <dbReference type="EMBL" id="SFE62839.1"/>
    </source>
</evidence>
<dbReference type="STRING" id="655355.SAMN05216283_101595"/>
<feature type="chain" id="PRO_5011486961" description="LVIVD repeat-containing protein" evidence="1">
    <location>
        <begin position="23"/>
        <end position="1022"/>
    </location>
</feature>
<keyword evidence="1" id="KW-0732">Signal</keyword>
<name>A0A1I2C3C6_9BACT</name>
<evidence type="ECO:0000256" key="1">
    <source>
        <dbReference type="SAM" id="SignalP"/>
    </source>
</evidence>
<dbReference type="AlphaFoldDB" id="A0A1I2C3C6"/>
<organism evidence="2 3">
    <name type="scientific">Sunxiuqinia elliptica</name>
    <dbReference type="NCBI Taxonomy" id="655355"/>
    <lineage>
        <taxon>Bacteria</taxon>
        <taxon>Pseudomonadati</taxon>
        <taxon>Bacteroidota</taxon>
        <taxon>Bacteroidia</taxon>
        <taxon>Marinilabiliales</taxon>
        <taxon>Prolixibacteraceae</taxon>
        <taxon>Sunxiuqinia</taxon>
    </lineage>
</organism>
<proteinExistence type="predicted"/>
<accession>A0A1I2C3C6</accession>
<keyword evidence="3" id="KW-1185">Reference proteome</keyword>
<dbReference type="RefSeq" id="WP_093918321.1">
    <property type="nucleotide sequence ID" value="NZ_FONW01000001.1"/>
</dbReference>